<accession>A0A501W3F5</accession>
<dbReference type="AlphaFoldDB" id="A0A501W3F5"/>
<keyword evidence="2" id="KW-1185">Reference proteome</keyword>
<name>A0A501W3F5_9BACT</name>
<gene>
    <name evidence="1" type="ORF">FJM65_14370</name>
</gene>
<proteinExistence type="predicted"/>
<comment type="caution">
    <text evidence="1">The sequence shown here is derived from an EMBL/GenBank/DDBJ whole genome shotgun (WGS) entry which is preliminary data.</text>
</comment>
<sequence length="59" mass="6754">MIKVVRLLAVFSLFFSCKESMESRDNTYQYYSIKATPNSELVLRPSLVKTAALTTMTMK</sequence>
<evidence type="ECO:0000313" key="1">
    <source>
        <dbReference type="EMBL" id="TPE43292.1"/>
    </source>
</evidence>
<dbReference type="PROSITE" id="PS51257">
    <property type="entry name" value="PROKAR_LIPOPROTEIN"/>
    <property type="match status" value="1"/>
</dbReference>
<dbReference type="Proteomes" id="UP000316727">
    <property type="component" value="Unassembled WGS sequence"/>
</dbReference>
<organism evidence="1 2">
    <name type="scientific">Pontibacter mangrovi</name>
    <dbReference type="NCBI Taxonomy" id="2589816"/>
    <lineage>
        <taxon>Bacteria</taxon>
        <taxon>Pseudomonadati</taxon>
        <taxon>Bacteroidota</taxon>
        <taxon>Cytophagia</taxon>
        <taxon>Cytophagales</taxon>
        <taxon>Hymenobacteraceae</taxon>
        <taxon>Pontibacter</taxon>
    </lineage>
</organism>
<protein>
    <submittedName>
        <fullName evidence="1">Uncharacterized protein</fullName>
    </submittedName>
</protein>
<dbReference type="EMBL" id="VFRQ01000007">
    <property type="protein sequence ID" value="TPE43292.1"/>
    <property type="molecule type" value="Genomic_DNA"/>
</dbReference>
<reference evidence="1 2" key="1">
    <citation type="submission" date="2019-06" db="EMBL/GenBank/DDBJ databases">
        <title>A novel bacterium of genus Pontibacter, isolated from marine sediment.</title>
        <authorList>
            <person name="Huang H."/>
            <person name="Mo K."/>
            <person name="Hu Y."/>
        </authorList>
    </citation>
    <scope>NUCLEOTIDE SEQUENCE [LARGE SCALE GENOMIC DNA]</scope>
    <source>
        <strain evidence="1 2">HB172049</strain>
    </source>
</reference>
<evidence type="ECO:0000313" key="2">
    <source>
        <dbReference type="Proteomes" id="UP000316727"/>
    </source>
</evidence>